<proteinExistence type="predicted"/>
<evidence type="ECO:0000313" key="2">
    <source>
        <dbReference type="Proteomes" id="UP000290289"/>
    </source>
</evidence>
<dbReference type="EMBL" id="RDQH01000328">
    <property type="protein sequence ID" value="RXI05480.1"/>
    <property type="molecule type" value="Genomic_DNA"/>
</dbReference>
<keyword evidence="2" id="KW-1185">Reference proteome</keyword>
<sequence>MMMRMTKSFRQRSALEMEIVFAVDAVEGETIRALLSTGIAFELAVFVGRVGDESERVLGVRLVFYLSGELEAQVVEVKLALGLAAFVSCKYLSSSSTPGHIPSR</sequence>
<dbReference type="AlphaFoldDB" id="A0A498KAW2"/>
<evidence type="ECO:0000313" key="1">
    <source>
        <dbReference type="EMBL" id="RXI05480.1"/>
    </source>
</evidence>
<name>A0A498KAW2_MALDO</name>
<reference evidence="1 2" key="1">
    <citation type="submission" date="2018-10" db="EMBL/GenBank/DDBJ databases">
        <title>A high-quality apple genome assembly.</title>
        <authorList>
            <person name="Hu J."/>
        </authorList>
    </citation>
    <scope>NUCLEOTIDE SEQUENCE [LARGE SCALE GENOMIC DNA]</scope>
    <source>
        <strain evidence="2">cv. HFTH1</strain>
        <tissue evidence="1">Young leaf</tissue>
    </source>
</reference>
<accession>A0A498KAW2</accession>
<dbReference type="Proteomes" id="UP000290289">
    <property type="component" value="Chromosome 2"/>
</dbReference>
<organism evidence="1 2">
    <name type="scientific">Malus domestica</name>
    <name type="common">Apple</name>
    <name type="synonym">Pyrus malus</name>
    <dbReference type="NCBI Taxonomy" id="3750"/>
    <lineage>
        <taxon>Eukaryota</taxon>
        <taxon>Viridiplantae</taxon>
        <taxon>Streptophyta</taxon>
        <taxon>Embryophyta</taxon>
        <taxon>Tracheophyta</taxon>
        <taxon>Spermatophyta</taxon>
        <taxon>Magnoliopsida</taxon>
        <taxon>eudicotyledons</taxon>
        <taxon>Gunneridae</taxon>
        <taxon>Pentapetalae</taxon>
        <taxon>rosids</taxon>
        <taxon>fabids</taxon>
        <taxon>Rosales</taxon>
        <taxon>Rosaceae</taxon>
        <taxon>Amygdaloideae</taxon>
        <taxon>Maleae</taxon>
        <taxon>Malus</taxon>
    </lineage>
</organism>
<gene>
    <name evidence="1" type="ORF">DVH24_006737</name>
</gene>
<comment type="caution">
    <text evidence="1">The sequence shown here is derived from an EMBL/GenBank/DDBJ whole genome shotgun (WGS) entry which is preliminary data.</text>
</comment>
<protein>
    <submittedName>
        <fullName evidence="1">Uncharacterized protein</fullName>
    </submittedName>
</protein>